<dbReference type="Proteomes" id="UP000732298">
    <property type="component" value="Unassembled WGS sequence"/>
</dbReference>
<name>A0A8T3YLY2_9ARCH</name>
<sequence length="116" mass="13626">MKARWMGKNMADNLRLKTLREVWTKFIINSSLCQAIIKCVSNIRHNKKYGNYRVVKAQDDIENGDTFGTISKSNKAPGKGRHILKVRARFKEFPPKYTYNPSRYIELEEFQKRDNA</sequence>
<dbReference type="AlphaFoldDB" id="A0A8T3YLY2"/>
<reference evidence="1" key="1">
    <citation type="submission" date="2020-07" db="EMBL/GenBank/DDBJ databases">
        <title>Huge and variable diversity of episymbiotic CPR bacteria and DPANN archaea in groundwater ecosystems.</title>
        <authorList>
            <person name="He C.Y."/>
            <person name="Keren R."/>
            <person name="Whittaker M."/>
            <person name="Farag I.F."/>
            <person name="Doudna J."/>
            <person name="Cate J.H.D."/>
            <person name="Banfield J.F."/>
        </authorList>
    </citation>
    <scope>NUCLEOTIDE SEQUENCE</scope>
    <source>
        <strain evidence="1">NC_groundwater_1296_Ag_S-0.2um_52_80</strain>
    </source>
</reference>
<accession>A0A8T3YLY2</accession>
<comment type="caution">
    <text evidence="1">The sequence shown here is derived from an EMBL/GenBank/DDBJ whole genome shotgun (WGS) entry which is preliminary data.</text>
</comment>
<dbReference type="EMBL" id="JACQPB010000040">
    <property type="protein sequence ID" value="MBI4210710.1"/>
    <property type="molecule type" value="Genomic_DNA"/>
</dbReference>
<evidence type="ECO:0000313" key="1">
    <source>
        <dbReference type="EMBL" id="MBI4210710.1"/>
    </source>
</evidence>
<gene>
    <name evidence="1" type="ORF">HY544_04365</name>
</gene>
<protein>
    <submittedName>
        <fullName evidence="1">Uncharacterized protein</fullName>
    </submittedName>
</protein>
<organism evidence="1 2">
    <name type="scientific">Candidatus Iainarchaeum sp</name>
    <dbReference type="NCBI Taxonomy" id="3101447"/>
    <lineage>
        <taxon>Archaea</taxon>
        <taxon>Candidatus Iainarchaeota</taxon>
        <taxon>Candidatus Iainarchaeia</taxon>
        <taxon>Candidatus Iainarchaeales</taxon>
        <taxon>Candidatus Iainarchaeaceae</taxon>
        <taxon>Candidatus Iainarchaeum</taxon>
    </lineage>
</organism>
<evidence type="ECO:0000313" key="2">
    <source>
        <dbReference type="Proteomes" id="UP000732298"/>
    </source>
</evidence>
<proteinExistence type="predicted"/>